<keyword evidence="2" id="KW-1185">Reference proteome</keyword>
<sequence>MAYGRCLNWTEFICITEGIKKHGKIDAYGFEKTYDSALKKLKRELQTEEKERRPIKEGPTAFAAPASAAVLEKDNPRRWISTKVTTTFKQLREALNE</sequence>
<protein>
    <submittedName>
        <fullName evidence="1">Uncharacterized protein</fullName>
    </submittedName>
</protein>
<dbReference type="EMBL" id="JARK01001691">
    <property type="protein sequence ID" value="EYB82632.1"/>
    <property type="molecule type" value="Genomic_DNA"/>
</dbReference>
<name>A0A016RX24_9BILA</name>
<comment type="caution">
    <text evidence="1">The sequence shown here is derived from an EMBL/GenBank/DDBJ whole genome shotgun (WGS) entry which is preliminary data.</text>
</comment>
<gene>
    <name evidence="1" type="primary">Acey_s0355.g3334</name>
    <name evidence="1" type="ORF">Y032_0355g3334</name>
</gene>
<dbReference type="Proteomes" id="UP000024635">
    <property type="component" value="Unassembled WGS sequence"/>
</dbReference>
<dbReference type="OrthoDB" id="5858280at2759"/>
<proteinExistence type="predicted"/>
<dbReference type="AlphaFoldDB" id="A0A016RX24"/>
<evidence type="ECO:0000313" key="1">
    <source>
        <dbReference type="EMBL" id="EYB82632.1"/>
    </source>
</evidence>
<accession>A0A016RX24</accession>
<evidence type="ECO:0000313" key="2">
    <source>
        <dbReference type="Proteomes" id="UP000024635"/>
    </source>
</evidence>
<reference evidence="2" key="1">
    <citation type="journal article" date="2015" name="Nat. Genet.">
        <title>The genome and transcriptome of the zoonotic hookworm Ancylostoma ceylanicum identify infection-specific gene families.</title>
        <authorList>
            <person name="Schwarz E.M."/>
            <person name="Hu Y."/>
            <person name="Antoshechkin I."/>
            <person name="Miller M.M."/>
            <person name="Sternberg P.W."/>
            <person name="Aroian R.V."/>
        </authorList>
    </citation>
    <scope>NUCLEOTIDE SEQUENCE</scope>
    <source>
        <strain evidence="2">HY135</strain>
    </source>
</reference>
<organism evidence="1 2">
    <name type="scientific">Ancylostoma ceylanicum</name>
    <dbReference type="NCBI Taxonomy" id="53326"/>
    <lineage>
        <taxon>Eukaryota</taxon>
        <taxon>Metazoa</taxon>
        <taxon>Ecdysozoa</taxon>
        <taxon>Nematoda</taxon>
        <taxon>Chromadorea</taxon>
        <taxon>Rhabditida</taxon>
        <taxon>Rhabditina</taxon>
        <taxon>Rhabditomorpha</taxon>
        <taxon>Strongyloidea</taxon>
        <taxon>Ancylostomatidae</taxon>
        <taxon>Ancylostomatinae</taxon>
        <taxon>Ancylostoma</taxon>
    </lineage>
</organism>